<keyword evidence="8" id="KW-1185">Reference proteome</keyword>
<name>A0ABS2DB77_9SPHN</name>
<dbReference type="Gene3D" id="3.30.1330.60">
    <property type="entry name" value="OmpA-like domain"/>
    <property type="match status" value="1"/>
</dbReference>
<evidence type="ECO:0000256" key="5">
    <source>
        <dbReference type="SAM" id="MobiDB-lite"/>
    </source>
</evidence>
<evidence type="ECO:0000256" key="2">
    <source>
        <dbReference type="ARBA" id="ARBA00023136"/>
    </source>
</evidence>
<dbReference type="InterPro" id="IPR036737">
    <property type="entry name" value="OmpA-like_sf"/>
</dbReference>
<dbReference type="Proteomes" id="UP000763641">
    <property type="component" value="Unassembled WGS sequence"/>
</dbReference>
<dbReference type="EMBL" id="JAFEMC010000006">
    <property type="protein sequence ID" value="MBM6578194.1"/>
    <property type="molecule type" value="Genomic_DNA"/>
</dbReference>
<accession>A0ABS2DB77</accession>
<comment type="subcellular location">
    <subcellularLocation>
        <location evidence="1">Cell outer membrane</location>
    </subcellularLocation>
</comment>
<dbReference type="CDD" id="cd07185">
    <property type="entry name" value="OmpA_C-like"/>
    <property type="match status" value="1"/>
</dbReference>
<reference evidence="7 8" key="1">
    <citation type="submission" date="2020-12" db="EMBL/GenBank/DDBJ databases">
        <title>Sphingomonas sp.</title>
        <authorList>
            <person name="Kim M.K."/>
        </authorList>
    </citation>
    <scope>NUCLEOTIDE SEQUENCE [LARGE SCALE GENOMIC DNA]</scope>
    <source>
        <strain evidence="7 8">BT552</strain>
    </source>
</reference>
<evidence type="ECO:0000259" key="6">
    <source>
        <dbReference type="PROSITE" id="PS51123"/>
    </source>
</evidence>
<evidence type="ECO:0000256" key="4">
    <source>
        <dbReference type="PROSITE-ProRule" id="PRU00473"/>
    </source>
</evidence>
<evidence type="ECO:0000256" key="3">
    <source>
        <dbReference type="ARBA" id="ARBA00023237"/>
    </source>
</evidence>
<dbReference type="Pfam" id="PF00691">
    <property type="entry name" value="OmpA"/>
    <property type="match status" value="1"/>
</dbReference>
<dbReference type="InterPro" id="IPR006664">
    <property type="entry name" value="OMP_bac"/>
</dbReference>
<dbReference type="InterPro" id="IPR050330">
    <property type="entry name" value="Bact_OuterMem_StrucFunc"/>
</dbReference>
<evidence type="ECO:0000313" key="7">
    <source>
        <dbReference type="EMBL" id="MBM6578194.1"/>
    </source>
</evidence>
<feature type="domain" description="OmpA-like" evidence="6">
    <location>
        <begin position="64"/>
        <end position="187"/>
    </location>
</feature>
<dbReference type="SUPFAM" id="SSF103088">
    <property type="entry name" value="OmpA-like"/>
    <property type="match status" value="1"/>
</dbReference>
<evidence type="ECO:0000313" key="8">
    <source>
        <dbReference type="Proteomes" id="UP000763641"/>
    </source>
</evidence>
<sequence>MMKHAVLMAAAGLAACAPGPDGNRVEPATTNEAVGNDALANVAQNAAEPAKSILRPEIVEPEPTPPALEPVAATVAFGASGLVLDDAGRAAIDAVLANPTIAAGGPITVRGHSDSPGNDRVNLRASQSRAEAVRDYLVEKGIAADRITVVALGETTPLVPNARPDGSDDPEARARNRRVELAVDLPPEPVEPVVDVSGNMAGS</sequence>
<dbReference type="InterPro" id="IPR006665">
    <property type="entry name" value="OmpA-like"/>
</dbReference>
<comment type="caution">
    <text evidence="7">The sequence shown here is derived from an EMBL/GenBank/DDBJ whole genome shotgun (WGS) entry which is preliminary data.</text>
</comment>
<dbReference type="PANTHER" id="PTHR30329:SF21">
    <property type="entry name" value="LIPOPROTEIN YIAD-RELATED"/>
    <property type="match status" value="1"/>
</dbReference>
<feature type="region of interest" description="Disordered" evidence="5">
    <location>
        <begin position="179"/>
        <end position="203"/>
    </location>
</feature>
<evidence type="ECO:0000256" key="1">
    <source>
        <dbReference type="ARBA" id="ARBA00004442"/>
    </source>
</evidence>
<dbReference type="PROSITE" id="PS51257">
    <property type="entry name" value="PROKAR_LIPOPROTEIN"/>
    <property type="match status" value="1"/>
</dbReference>
<keyword evidence="2 4" id="KW-0472">Membrane</keyword>
<gene>
    <name evidence="7" type="ORF">ILT43_17565</name>
</gene>
<dbReference type="PANTHER" id="PTHR30329">
    <property type="entry name" value="STATOR ELEMENT OF FLAGELLAR MOTOR COMPLEX"/>
    <property type="match status" value="1"/>
</dbReference>
<dbReference type="PROSITE" id="PS51123">
    <property type="entry name" value="OMPA_2"/>
    <property type="match status" value="1"/>
</dbReference>
<organism evidence="7 8">
    <name type="scientific">Sphingomonas longa</name>
    <dbReference type="NCBI Taxonomy" id="2778730"/>
    <lineage>
        <taxon>Bacteria</taxon>
        <taxon>Pseudomonadati</taxon>
        <taxon>Pseudomonadota</taxon>
        <taxon>Alphaproteobacteria</taxon>
        <taxon>Sphingomonadales</taxon>
        <taxon>Sphingomonadaceae</taxon>
        <taxon>Sphingomonas</taxon>
    </lineage>
</organism>
<dbReference type="PRINTS" id="PR01021">
    <property type="entry name" value="OMPADOMAIN"/>
</dbReference>
<protein>
    <submittedName>
        <fullName evidence="7">OmpA family protein</fullName>
    </submittedName>
</protein>
<proteinExistence type="predicted"/>
<keyword evidence="3" id="KW-0998">Cell outer membrane</keyword>